<dbReference type="EMBL" id="JAPESX010003656">
    <property type="protein sequence ID" value="KAJ8104552.1"/>
    <property type="molecule type" value="Genomic_DNA"/>
</dbReference>
<proteinExistence type="predicted"/>
<accession>A0ACC2HND0</accession>
<name>A0ACC2HND0_9PEZI</name>
<gene>
    <name evidence="1" type="ORF">ONZ43_g7796</name>
</gene>
<protein>
    <submittedName>
        <fullName evidence="1">Uncharacterized protein</fullName>
    </submittedName>
</protein>
<organism evidence="1 2">
    <name type="scientific">Nemania bipapillata</name>
    <dbReference type="NCBI Taxonomy" id="110536"/>
    <lineage>
        <taxon>Eukaryota</taxon>
        <taxon>Fungi</taxon>
        <taxon>Dikarya</taxon>
        <taxon>Ascomycota</taxon>
        <taxon>Pezizomycotina</taxon>
        <taxon>Sordariomycetes</taxon>
        <taxon>Xylariomycetidae</taxon>
        <taxon>Xylariales</taxon>
        <taxon>Xylariaceae</taxon>
        <taxon>Nemania</taxon>
    </lineage>
</organism>
<keyword evidence="2" id="KW-1185">Reference proteome</keyword>
<sequence>MGYGRAKLVSECLLAEAASTSGLRAAVCRVGVVAGPVERNEGMWNRHEYIPALINSSVRLGCFPSTFPSRDHVDWLPVDKVARVLVEILESATATLEISTKGTLPVYHVANPHAISWGNIVPWAVDGLKLKPVSFAEWLGKLDSCDEPLEHVEKNPAVKLIEFYREAGKTSRAQRRMMTWKATQASKTLREIGPVNREWMVAWSRQWGLV</sequence>
<reference evidence="1" key="1">
    <citation type="submission" date="2022-11" db="EMBL/GenBank/DDBJ databases">
        <title>Genome Sequence of Nemania bipapillata.</title>
        <authorList>
            <person name="Buettner E."/>
        </authorList>
    </citation>
    <scope>NUCLEOTIDE SEQUENCE</scope>
    <source>
        <strain evidence="1">CP14</strain>
    </source>
</reference>
<dbReference type="Proteomes" id="UP001153334">
    <property type="component" value="Unassembled WGS sequence"/>
</dbReference>
<evidence type="ECO:0000313" key="2">
    <source>
        <dbReference type="Proteomes" id="UP001153334"/>
    </source>
</evidence>
<comment type="caution">
    <text evidence="1">The sequence shown here is derived from an EMBL/GenBank/DDBJ whole genome shotgun (WGS) entry which is preliminary data.</text>
</comment>
<evidence type="ECO:0000313" key="1">
    <source>
        <dbReference type="EMBL" id="KAJ8104552.1"/>
    </source>
</evidence>